<dbReference type="InterPro" id="IPR036348">
    <property type="entry name" value="WIBG_N_sf"/>
</dbReference>
<evidence type="ECO:0000256" key="1">
    <source>
        <dbReference type="SAM" id="MobiDB-lite"/>
    </source>
</evidence>
<dbReference type="PANTHER" id="PTHR22959">
    <property type="entry name" value="PYM PROTEIN"/>
    <property type="match status" value="1"/>
</dbReference>
<dbReference type="SUPFAM" id="SSF101931">
    <property type="entry name" value="Pym (Within the bgcn gene intron protein, WIBG), N-terminal domain"/>
    <property type="match status" value="1"/>
</dbReference>
<dbReference type="Proteomes" id="UP000249390">
    <property type="component" value="Unassembled WGS sequence"/>
</dbReference>
<reference evidence="3 4" key="1">
    <citation type="submission" date="2018-06" db="EMBL/GenBank/DDBJ databases">
        <title>The Genome of Cuscuta australis (Dodder) Provides Insight into the Evolution of Plant Parasitism.</title>
        <authorList>
            <person name="Liu H."/>
        </authorList>
    </citation>
    <scope>NUCLEOTIDE SEQUENCE [LARGE SCALE GENOMIC DNA]</scope>
    <source>
        <strain evidence="4">cv. Yunnan</strain>
        <tissue evidence="3">Vines</tissue>
    </source>
</reference>
<dbReference type="AlphaFoldDB" id="A0A328DLC3"/>
<dbReference type="SMART" id="SM01273">
    <property type="entry name" value="Mago-bind"/>
    <property type="match status" value="1"/>
</dbReference>
<keyword evidence="4" id="KW-1185">Reference proteome</keyword>
<dbReference type="GO" id="GO:0003723">
    <property type="term" value="F:RNA binding"/>
    <property type="evidence" value="ECO:0007669"/>
    <property type="project" value="TreeGrafter"/>
</dbReference>
<feature type="region of interest" description="Disordered" evidence="1">
    <location>
        <begin position="22"/>
        <end position="42"/>
    </location>
</feature>
<dbReference type="GO" id="GO:0005737">
    <property type="term" value="C:cytoplasm"/>
    <property type="evidence" value="ECO:0007669"/>
    <property type="project" value="TreeGrafter"/>
</dbReference>
<protein>
    <recommendedName>
        <fullName evidence="2">WIBG Mago-binding domain-containing protein</fullName>
    </recommendedName>
</protein>
<evidence type="ECO:0000313" key="3">
    <source>
        <dbReference type="EMBL" id="RAL44961.1"/>
    </source>
</evidence>
<dbReference type="PANTHER" id="PTHR22959:SF0">
    <property type="entry name" value="PARTNER OF Y14 AND MAGO"/>
    <property type="match status" value="1"/>
</dbReference>
<proteinExistence type="predicted"/>
<feature type="domain" description="WIBG Mago-binding" evidence="2">
    <location>
        <begin position="30"/>
        <end position="56"/>
    </location>
</feature>
<dbReference type="EMBL" id="NQVE01000142">
    <property type="protein sequence ID" value="RAL44961.1"/>
    <property type="molecule type" value="Genomic_DNA"/>
</dbReference>
<evidence type="ECO:0000259" key="2">
    <source>
        <dbReference type="SMART" id="SM01273"/>
    </source>
</evidence>
<comment type="caution">
    <text evidence="3">The sequence shown here is derived from an EMBL/GenBank/DDBJ whole genome shotgun (WGS) entry which is preliminary data.</text>
</comment>
<organism evidence="3 4">
    <name type="scientific">Cuscuta australis</name>
    <dbReference type="NCBI Taxonomy" id="267555"/>
    <lineage>
        <taxon>Eukaryota</taxon>
        <taxon>Viridiplantae</taxon>
        <taxon>Streptophyta</taxon>
        <taxon>Embryophyta</taxon>
        <taxon>Tracheophyta</taxon>
        <taxon>Spermatophyta</taxon>
        <taxon>Magnoliopsida</taxon>
        <taxon>eudicotyledons</taxon>
        <taxon>Gunneridae</taxon>
        <taxon>Pentapetalae</taxon>
        <taxon>asterids</taxon>
        <taxon>lamiids</taxon>
        <taxon>Solanales</taxon>
        <taxon>Convolvulaceae</taxon>
        <taxon>Cuscuteae</taxon>
        <taxon>Cuscuta</taxon>
        <taxon>Cuscuta subgen. Grammica</taxon>
        <taxon>Cuscuta sect. Cleistogrammica</taxon>
    </lineage>
</organism>
<evidence type="ECO:0000313" key="4">
    <source>
        <dbReference type="Proteomes" id="UP000249390"/>
    </source>
</evidence>
<dbReference type="GO" id="GO:0035145">
    <property type="term" value="C:exon-exon junction complex"/>
    <property type="evidence" value="ECO:0007669"/>
    <property type="project" value="TreeGrafter"/>
</dbReference>
<gene>
    <name evidence="3" type="ORF">DM860_003720</name>
</gene>
<dbReference type="GO" id="GO:1903259">
    <property type="term" value="P:exon-exon junction complex disassembly"/>
    <property type="evidence" value="ECO:0007669"/>
    <property type="project" value="InterPro"/>
</dbReference>
<name>A0A328DLC3_9ASTE</name>
<accession>A0A328DLC3</accession>
<dbReference type="Pfam" id="PF09282">
    <property type="entry name" value="Mago-bind"/>
    <property type="match status" value="1"/>
</dbReference>
<dbReference type="InterPro" id="IPR039333">
    <property type="entry name" value="PYM1"/>
</dbReference>
<feature type="region of interest" description="Disordered" evidence="1">
    <location>
        <begin position="80"/>
        <end position="105"/>
    </location>
</feature>
<sequence length="258" mass="28704">MASSPANRGGEEAEEAKRLVAAAAGTPKAGERIIAPTRRPDGTLRKPIRIKAGYVPQDEVAIYKSKGALWKKEMEALKEVPPGYDPAMDAPKAKSKAAKRNERKKEKRLQVQFILSFNAYLFRKGAPSAPSDPTKAAREKGDEIEVNDVCSAENQNHTSNNMETVVAKMNELVIYSNHVDLPPNSNECSTSEDHLQDIDKKIRALKKKIRLTETQQQKTHEKDMKPEQLEKMAKLEGWHAELKLLEGKKAELVQALAA</sequence>
<dbReference type="InterPro" id="IPR015362">
    <property type="entry name" value="WIBG_mago-bd"/>
</dbReference>